<organism evidence="2">
    <name type="scientific">Skeletonema marinoi</name>
    <dbReference type="NCBI Taxonomy" id="267567"/>
    <lineage>
        <taxon>Eukaryota</taxon>
        <taxon>Sar</taxon>
        <taxon>Stramenopiles</taxon>
        <taxon>Ochrophyta</taxon>
        <taxon>Bacillariophyta</taxon>
        <taxon>Coscinodiscophyceae</taxon>
        <taxon>Thalassiosirophycidae</taxon>
        <taxon>Thalassiosirales</taxon>
        <taxon>Skeletonemataceae</taxon>
        <taxon>Skeletonema</taxon>
        <taxon>Skeletonema marinoi-dohrnii complex</taxon>
    </lineage>
</organism>
<sequence length="497" mass="56328">MTTKASRLCVICTNDYGGRIVPAMLTCCMNHVCYDCAESDRSRKITDLEGNRKLIRCIFCNQKYHCSKETPWKVNNHFIEESGIDVDLTFVRETQAAMTAGVTNNQRKGPRCRPDTSSLNNAADNSNVVRQNVTRSSGRGDGEDGEDTEVKLIDLSNNQDSPSIALTNRDAGTNLRRSQRTRRPTERNLADEMQSSNDDITTNTRQSKRSRIVEREVAGDTIERAIENRRVTNIDDERYHQGANSTVSDEAGDQQWREVIAKDNADVYRIRCYNNDSKTEGDKFSRRISEWCVKNGIMITELELAKLLPRCQWFDGEALKMKVASIDSNQELRHICDECKDFNPKERTYIGSYRQFVEMKKGDIIVLHTKGGYTKGGPPQTLSFGVIEDDSLTTMTKEEATQRQCPLDLSGLCDSNSPGGPAARIGFMVKKVKWLRQGELKAVRGPNQVNWLAEFSPLWLMQVGERQGKFLTDAIRKMGSEQFMRNTHSIDNQWTMG</sequence>
<feature type="region of interest" description="Disordered" evidence="1">
    <location>
        <begin position="101"/>
        <end position="208"/>
    </location>
</feature>
<proteinExistence type="predicted"/>
<reference evidence="2" key="1">
    <citation type="submission" date="2021-01" db="EMBL/GenBank/DDBJ databases">
        <authorList>
            <person name="Corre E."/>
            <person name="Pelletier E."/>
            <person name="Niang G."/>
            <person name="Scheremetjew M."/>
            <person name="Finn R."/>
            <person name="Kale V."/>
            <person name="Holt S."/>
            <person name="Cochrane G."/>
            <person name="Meng A."/>
            <person name="Brown T."/>
            <person name="Cohen L."/>
        </authorList>
    </citation>
    <scope>NUCLEOTIDE SEQUENCE</scope>
    <source>
        <strain evidence="2">SM1012Den-03</strain>
    </source>
</reference>
<evidence type="ECO:0000313" key="2">
    <source>
        <dbReference type="EMBL" id="CAD9578467.1"/>
    </source>
</evidence>
<accession>A0A7S2P4J8</accession>
<feature type="compositionally biased region" description="Polar residues" evidence="1">
    <location>
        <begin position="193"/>
        <end position="205"/>
    </location>
</feature>
<feature type="compositionally biased region" description="Polar residues" evidence="1">
    <location>
        <begin position="115"/>
        <end position="133"/>
    </location>
</feature>
<feature type="compositionally biased region" description="Polar residues" evidence="1">
    <location>
        <begin position="155"/>
        <end position="166"/>
    </location>
</feature>
<feature type="compositionally biased region" description="Basic and acidic residues" evidence="1">
    <location>
        <begin position="138"/>
        <end position="152"/>
    </location>
</feature>
<gene>
    <name evidence="2" type="ORF">SMAR0320_LOCUS2822</name>
</gene>
<evidence type="ECO:0000256" key="1">
    <source>
        <dbReference type="SAM" id="MobiDB-lite"/>
    </source>
</evidence>
<name>A0A7S2P4J8_9STRA</name>
<evidence type="ECO:0008006" key="3">
    <source>
        <dbReference type="Google" id="ProtNLM"/>
    </source>
</evidence>
<dbReference type="EMBL" id="HBGZ01004139">
    <property type="protein sequence ID" value="CAD9578467.1"/>
    <property type="molecule type" value="Transcribed_RNA"/>
</dbReference>
<protein>
    <recommendedName>
        <fullName evidence="3">RING-type domain-containing protein</fullName>
    </recommendedName>
</protein>
<dbReference type="AlphaFoldDB" id="A0A7S2P4J8"/>